<keyword evidence="8" id="KW-0482">Metalloprotease</keyword>
<dbReference type="InterPro" id="IPR010275">
    <property type="entry name" value="MepK"/>
</dbReference>
<evidence type="ECO:0000256" key="1">
    <source>
        <dbReference type="ARBA" id="ARBA00001947"/>
    </source>
</evidence>
<dbReference type="GO" id="GO:0008237">
    <property type="term" value="F:metallopeptidase activity"/>
    <property type="evidence" value="ECO:0007669"/>
    <property type="project" value="UniProtKB-KW"/>
</dbReference>
<evidence type="ECO:0000256" key="11">
    <source>
        <dbReference type="ARBA" id="ARBA00093666"/>
    </source>
</evidence>
<evidence type="ECO:0000256" key="9">
    <source>
        <dbReference type="ARBA" id="ARBA00023316"/>
    </source>
</evidence>
<keyword evidence="4" id="KW-0479">Metal-binding</keyword>
<dbReference type="CDD" id="cd14844">
    <property type="entry name" value="Zn-DD-carboxypeptidase_like"/>
    <property type="match status" value="1"/>
</dbReference>
<keyword evidence="9" id="KW-0961">Cell wall biogenesis/degradation</keyword>
<keyword evidence="6" id="KW-0378">Hydrolase</keyword>
<comment type="pathway">
    <text evidence="2">Cell wall biogenesis; cell wall polysaccharide biosynthesis.</text>
</comment>
<keyword evidence="7" id="KW-0862">Zinc</keyword>
<evidence type="ECO:0000256" key="7">
    <source>
        <dbReference type="ARBA" id="ARBA00022833"/>
    </source>
</evidence>
<dbReference type="PANTHER" id="PTHR37425:SF1">
    <property type="entry name" value="OUTER MEMBRANE PROTEIN"/>
    <property type="match status" value="1"/>
</dbReference>
<keyword evidence="14" id="KW-1185">Reference proteome</keyword>
<evidence type="ECO:0000313" key="14">
    <source>
        <dbReference type="Proteomes" id="UP000766595"/>
    </source>
</evidence>
<name>A0A947D161_9HYPH</name>
<evidence type="ECO:0000256" key="4">
    <source>
        <dbReference type="ARBA" id="ARBA00022723"/>
    </source>
</evidence>
<evidence type="ECO:0000256" key="2">
    <source>
        <dbReference type="ARBA" id="ARBA00004776"/>
    </source>
</evidence>
<organism evidence="13 14">
    <name type="scientific">Prosthecodimorpha staleyi</name>
    <dbReference type="NCBI Taxonomy" id="2840188"/>
    <lineage>
        <taxon>Bacteria</taxon>
        <taxon>Pseudomonadati</taxon>
        <taxon>Pseudomonadota</taxon>
        <taxon>Alphaproteobacteria</taxon>
        <taxon>Hyphomicrobiales</taxon>
        <taxon>Ancalomicrobiaceae</taxon>
        <taxon>Prosthecodimorpha</taxon>
    </lineage>
</organism>
<dbReference type="PANTHER" id="PTHR37425">
    <property type="match status" value="1"/>
</dbReference>
<evidence type="ECO:0000256" key="10">
    <source>
        <dbReference type="ARBA" id="ARBA00093448"/>
    </source>
</evidence>
<dbReference type="Proteomes" id="UP000766595">
    <property type="component" value="Unassembled WGS sequence"/>
</dbReference>
<reference evidence="13 14" key="1">
    <citation type="submission" date="2021-06" db="EMBL/GenBank/DDBJ databases">
        <authorList>
            <person name="Grouzdev D.S."/>
            <person name="Koziaeva V."/>
        </authorList>
    </citation>
    <scope>NUCLEOTIDE SEQUENCE [LARGE SCALE GENOMIC DNA]</scope>
    <source>
        <strain evidence="13 14">22</strain>
    </source>
</reference>
<keyword evidence="5" id="KW-0732">Signal</keyword>
<dbReference type="GO" id="GO:0071555">
    <property type="term" value="P:cell wall organization"/>
    <property type="evidence" value="ECO:0007669"/>
    <property type="project" value="UniProtKB-KW"/>
</dbReference>
<comment type="caution">
    <text evidence="13">The sequence shown here is derived from an EMBL/GenBank/DDBJ whole genome shotgun (WGS) entry which is preliminary data.</text>
</comment>
<comment type="cofactor">
    <cofactor evidence="1">
        <name>Zn(2+)</name>
        <dbReference type="ChEBI" id="CHEBI:29105"/>
    </cofactor>
</comment>
<sequence>MSNGYRLHRTGLGVAAAVLIGSAAVAKAETRALSLYNTHTQERATIVFKRDGSYDQAGLQELNRLLRDWRRNESTKMDPQLFDLIWEVYRDTGARDPIHIVCGYRSPTTNNMLRSRSRGVAKFSQHTLGKAMDFYLPDVPLDKLRAVGMRKQFGGVGFYPTSGSPFVHMDTGSVRAWPRMTREQLVALFPDGKTAHLPADGNPLPRYSEALAEVQARKGRGETAVASAGGSGGRSFLASFFGGGNKAAEAGDDDEEGAAPARVQTLRQGPPPPGSRAVADAGESFSPSTATKSGAAGTAGSTAPGSLVALPLPVPAPRAPGSLVAGNQGPNGTPVGWIQGPAGIVPATAGAVQSVDMPVPAPKPGTQLAAAAPTIGTPLPAGYAQPRGKPGTNYAALPPSAAPASQAIAMATGAQDPTIAASALGYAPILPTPKPAYEPMPVAEIRSGGGGSSVQAATFAQSTAPRPQAGGGVVLAALPAATTGAISATDAGAARLAVPPAPASRPAAKGDRADPLARLVGRTGERTEPKLLDSATTRMAAFGELRHPDQEHLPQLLTKPALLVVSHFGNGSGDLRSDRFSGPAVAALSIVKTD</sequence>
<evidence type="ECO:0000256" key="3">
    <source>
        <dbReference type="ARBA" id="ARBA00022670"/>
    </source>
</evidence>
<accession>A0A947D161</accession>
<evidence type="ECO:0000256" key="5">
    <source>
        <dbReference type="ARBA" id="ARBA00022729"/>
    </source>
</evidence>
<feature type="region of interest" description="Disordered" evidence="12">
    <location>
        <begin position="264"/>
        <end position="301"/>
    </location>
</feature>
<protein>
    <recommendedName>
        <fullName evidence="11">Murein endopeptidase K</fullName>
    </recommendedName>
</protein>
<dbReference type="InterPro" id="IPR009045">
    <property type="entry name" value="Zn_M74/Hedgehog-like"/>
</dbReference>
<evidence type="ECO:0000256" key="12">
    <source>
        <dbReference type="SAM" id="MobiDB-lite"/>
    </source>
</evidence>
<dbReference type="Gene3D" id="3.30.1380.10">
    <property type="match status" value="1"/>
</dbReference>
<evidence type="ECO:0000256" key="6">
    <source>
        <dbReference type="ARBA" id="ARBA00022801"/>
    </source>
</evidence>
<keyword evidence="3" id="KW-0645">Protease</keyword>
<dbReference type="AlphaFoldDB" id="A0A947D161"/>
<dbReference type="GO" id="GO:0046872">
    <property type="term" value="F:metal ion binding"/>
    <property type="evidence" value="ECO:0007669"/>
    <property type="project" value="UniProtKB-KW"/>
</dbReference>
<evidence type="ECO:0000313" key="13">
    <source>
        <dbReference type="EMBL" id="MBT9288865.1"/>
    </source>
</evidence>
<dbReference type="Pfam" id="PF05951">
    <property type="entry name" value="Peptidase_M15_2"/>
    <property type="match status" value="1"/>
</dbReference>
<comment type="similarity">
    <text evidence="10">Belongs to the peptidase M15 family.</text>
</comment>
<proteinExistence type="inferred from homology"/>
<dbReference type="GO" id="GO:0006508">
    <property type="term" value="P:proteolysis"/>
    <property type="evidence" value="ECO:0007669"/>
    <property type="project" value="UniProtKB-KW"/>
</dbReference>
<gene>
    <name evidence="13" type="ORF">KL771_05360</name>
</gene>
<evidence type="ECO:0000256" key="8">
    <source>
        <dbReference type="ARBA" id="ARBA00023049"/>
    </source>
</evidence>
<feature type="compositionally biased region" description="Low complexity" evidence="12">
    <location>
        <begin position="286"/>
        <end position="301"/>
    </location>
</feature>
<dbReference type="RefSeq" id="WP_261967508.1">
    <property type="nucleotide sequence ID" value="NZ_JAHHZF010000002.1"/>
</dbReference>
<dbReference type="EMBL" id="JAHHZF010000002">
    <property type="protein sequence ID" value="MBT9288865.1"/>
    <property type="molecule type" value="Genomic_DNA"/>
</dbReference>
<dbReference type="SUPFAM" id="SSF55166">
    <property type="entry name" value="Hedgehog/DD-peptidase"/>
    <property type="match status" value="1"/>
</dbReference>